<dbReference type="EMBL" id="OOGT01000314">
    <property type="protein sequence ID" value="SPL72485.1"/>
    <property type="molecule type" value="Genomic_DNA"/>
</dbReference>
<proteinExistence type="inferred from homology"/>
<evidence type="ECO:0000256" key="8">
    <source>
        <dbReference type="ARBA" id="ARBA00048628"/>
    </source>
</evidence>
<dbReference type="UniPathway" id="UPA00193"/>
<protein>
    <recommendedName>
        <fullName evidence="9">Methylenetetrahydrofolate reductase</fullName>
    </recommendedName>
</protein>
<dbReference type="PANTHER" id="PTHR45754">
    <property type="entry name" value="METHYLENETETRAHYDROFOLATE REDUCTASE"/>
    <property type="match status" value="1"/>
</dbReference>
<dbReference type="GO" id="GO:0106312">
    <property type="term" value="F:methylenetetrahydrofolate reductase (NADH) activity"/>
    <property type="evidence" value="ECO:0007669"/>
    <property type="project" value="UniProtKB-EC"/>
</dbReference>
<organism evidence="11 12">
    <name type="scientific">Acinetobacter stercoris</name>
    <dbReference type="NCBI Taxonomy" id="2126983"/>
    <lineage>
        <taxon>Bacteria</taxon>
        <taxon>Pseudomonadati</taxon>
        <taxon>Pseudomonadota</taxon>
        <taxon>Gammaproteobacteria</taxon>
        <taxon>Moraxellales</taxon>
        <taxon>Moraxellaceae</taxon>
        <taxon>Acinetobacter</taxon>
    </lineage>
</organism>
<keyword evidence="12" id="KW-1185">Reference proteome</keyword>
<comment type="similarity">
    <text evidence="3 9">Belongs to the methylenetetrahydrofolate reductase family.</text>
</comment>
<keyword evidence="11" id="KW-0489">Methyltransferase</keyword>
<evidence type="ECO:0000256" key="6">
    <source>
        <dbReference type="ARBA" id="ARBA00023002"/>
    </source>
</evidence>
<comment type="pathway">
    <text evidence="7">Amino-acid biosynthesis; L-methionine biosynthesis via de novo pathway.</text>
</comment>
<dbReference type="GO" id="GO:0071949">
    <property type="term" value="F:FAD binding"/>
    <property type="evidence" value="ECO:0007669"/>
    <property type="project" value="TreeGrafter"/>
</dbReference>
<dbReference type="Proteomes" id="UP000245974">
    <property type="component" value="Unassembled WGS sequence"/>
</dbReference>
<dbReference type="GO" id="GO:0009086">
    <property type="term" value="P:methionine biosynthetic process"/>
    <property type="evidence" value="ECO:0007669"/>
    <property type="project" value="TreeGrafter"/>
</dbReference>
<gene>
    <name evidence="11" type="ORF">KPC_3663</name>
</gene>
<comment type="catalytic activity">
    <reaction evidence="8">
        <text>(6S)-5-methyl-5,6,7,8-tetrahydrofolate + NAD(+) = (6R)-5,10-methylene-5,6,7,8-tetrahydrofolate + NADH + H(+)</text>
        <dbReference type="Rhea" id="RHEA:19821"/>
        <dbReference type="ChEBI" id="CHEBI:15378"/>
        <dbReference type="ChEBI" id="CHEBI:15636"/>
        <dbReference type="ChEBI" id="CHEBI:18608"/>
        <dbReference type="ChEBI" id="CHEBI:57540"/>
        <dbReference type="ChEBI" id="CHEBI:57945"/>
        <dbReference type="EC" id="1.5.1.54"/>
    </reaction>
    <physiologicalReaction direction="right-to-left" evidence="8">
        <dbReference type="Rhea" id="RHEA:19823"/>
    </physiologicalReaction>
</comment>
<dbReference type="Gene3D" id="3.20.20.220">
    <property type="match status" value="1"/>
</dbReference>
<feature type="domain" description="Methylene-tetrahydrofolate reductase C-terminal-like" evidence="10">
    <location>
        <begin position="378"/>
        <end position="452"/>
    </location>
</feature>
<dbReference type="GO" id="GO:0035999">
    <property type="term" value="P:tetrahydrofolate interconversion"/>
    <property type="evidence" value="ECO:0007669"/>
    <property type="project" value="UniProtKB-UniPathway"/>
</dbReference>
<dbReference type="AlphaFoldDB" id="A0A2U3N4I1"/>
<sequence>MLYLPFMSIFSDYLDSQQFCFLVEFIASSKKSQIQSAHLAGFPVIAAIADRVHSDEDLSPLQLAAELSENIEKMLHFSGKDRDIKDLNAFLQKAWQEKYLNILMLSGDKLKKHRFGNKQNALLRTRYLESVNAVTAAKATHSEFNIGVAFNPFKYADAEKSAQYFKLEKKIKAGADYIITQLGYDLDALQQAKDFLKEHQYTTPILACVMPLTYRRAKFMLDNKVAGVVITSHMLKILQQEYRLDPGFAEKMVYERAALQIYIAKHLGYAGIHLSACHQADQQQKLILALDKFRCLTLNQCLKLWEELWQIQQGDELKYPVLQPVEASSGQIAKYKSMHAMHDLFFSSKIAKGVGGLVFNSKLWNKPKVADALLKTEFISKHRVVGCESCGQCRLGETLYICPETCPKGLANGPCGGTTLDRCEFGDRECIHSVKARLAKQLDETKMLRFEIIPTVPIEVRQTSSWKNWFSNE</sequence>
<evidence type="ECO:0000256" key="9">
    <source>
        <dbReference type="RuleBase" id="RU003862"/>
    </source>
</evidence>
<dbReference type="Pfam" id="PF12225">
    <property type="entry name" value="DUF5981"/>
    <property type="match status" value="1"/>
</dbReference>
<evidence type="ECO:0000256" key="7">
    <source>
        <dbReference type="ARBA" id="ARBA00034478"/>
    </source>
</evidence>
<comment type="cofactor">
    <cofactor evidence="1 9">
        <name>FAD</name>
        <dbReference type="ChEBI" id="CHEBI:57692"/>
    </cofactor>
</comment>
<evidence type="ECO:0000313" key="11">
    <source>
        <dbReference type="EMBL" id="SPL72485.1"/>
    </source>
</evidence>
<evidence type="ECO:0000256" key="4">
    <source>
        <dbReference type="ARBA" id="ARBA00022630"/>
    </source>
</evidence>
<dbReference type="GO" id="GO:0032259">
    <property type="term" value="P:methylation"/>
    <property type="evidence" value="ECO:0007669"/>
    <property type="project" value="UniProtKB-KW"/>
</dbReference>
<dbReference type="InterPro" id="IPR022026">
    <property type="entry name" value="DUF5981"/>
</dbReference>
<keyword evidence="6 9" id="KW-0560">Oxidoreductase</keyword>
<accession>A0A2U3N4I1</accession>
<keyword evidence="5 9" id="KW-0274">FAD</keyword>
<dbReference type="InterPro" id="IPR003171">
    <property type="entry name" value="Mehydrof_redctse-like"/>
</dbReference>
<reference evidence="12" key="1">
    <citation type="submission" date="2018-03" db="EMBL/GenBank/DDBJ databases">
        <authorList>
            <person name="Blom J."/>
        </authorList>
    </citation>
    <scope>NUCLEOTIDE SEQUENCE [LARGE SCALE GENOMIC DNA]</scope>
    <source>
        <strain evidence="12">KPC-SM-21</strain>
    </source>
</reference>
<evidence type="ECO:0000313" key="12">
    <source>
        <dbReference type="Proteomes" id="UP000245974"/>
    </source>
</evidence>
<dbReference type="Pfam" id="PF02219">
    <property type="entry name" value="MTHFR"/>
    <property type="match status" value="1"/>
</dbReference>
<keyword evidence="4 9" id="KW-0285">Flavoprotein</keyword>
<dbReference type="InterPro" id="IPR029041">
    <property type="entry name" value="FAD-linked_oxidoreductase-like"/>
</dbReference>
<keyword evidence="11" id="KW-0808">Transferase</keyword>
<dbReference type="SUPFAM" id="SSF51730">
    <property type="entry name" value="FAD-linked oxidoreductase"/>
    <property type="match status" value="1"/>
</dbReference>
<dbReference type="InParanoid" id="A0A2U3N4I1"/>
<evidence type="ECO:0000256" key="1">
    <source>
        <dbReference type="ARBA" id="ARBA00001974"/>
    </source>
</evidence>
<name>A0A2U3N4I1_9GAMM</name>
<evidence type="ECO:0000256" key="5">
    <source>
        <dbReference type="ARBA" id="ARBA00022827"/>
    </source>
</evidence>
<dbReference type="PANTHER" id="PTHR45754:SF3">
    <property type="entry name" value="METHYLENETETRAHYDROFOLATE REDUCTASE (NADPH)"/>
    <property type="match status" value="1"/>
</dbReference>
<evidence type="ECO:0000256" key="3">
    <source>
        <dbReference type="ARBA" id="ARBA00006743"/>
    </source>
</evidence>
<evidence type="ECO:0000259" key="10">
    <source>
        <dbReference type="Pfam" id="PF12225"/>
    </source>
</evidence>
<comment type="pathway">
    <text evidence="2 9">One-carbon metabolism; tetrahydrofolate interconversion.</text>
</comment>
<evidence type="ECO:0000256" key="2">
    <source>
        <dbReference type="ARBA" id="ARBA00004777"/>
    </source>
</evidence>
<dbReference type="GO" id="GO:0005829">
    <property type="term" value="C:cytosol"/>
    <property type="evidence" value="ECO:0007669"/>
    <property type="project" value="TreeGrafter"/>
</dbReference>
<dbReference type="GO" id="GO:0008168">
    <property type="term" value="F:methyltransferase activity"/>
    <property type="evidence" value="ECO:0007669"/>
    <property type="project" value="UniProtKB-KW"/>
</dbReference>